<dbReference type="EMBL" id="MNAD01001542">
    <property type="protein sequence ID" value="OJT04380.1"/>
    <property type="molecule type" value="Genomic_DNA"/>
</dbReference>
<comment type="caution">
    <text evidence="1">The sequence shown here is derived from an EMBL/GenBank/DDBJ whole genome shotgun (WGS) entry which is preliminary data.</text>
</comment>
<keyword evidence="2" id="KW-1185">Reference proteome</keyword>
<proteinExistence type="predicted"/>
<feature type="non-terminal residue" evidence="1">
    <location>
        <position position="239"/>
    </location>
</feature>
<dbReference type="AlphaFoldDB" id="A0A1M2V9P4"/>
<accession>A0A1M2V9P4</accession>
<reference evidence="1 2" key="1">
    <citation type="submission" date="2016-10" db="EMBL/GenBank/DDBJ databases">
        <title>Genome sequence of the basidiomycete white-rot fungus Trametes pubescens.</title>
        <authorList>
            <person name="Makela M.R."/>
            <person name="Granchi Z."/>
            <person name="Peng M."/>
            <person name="De Vries R.P."/>
            <person name="Grigoriev I."/>
            <person name="Riley R."/>
            <person name="Hilden K."/>
        </authorList>
    </citation>
    <scope>NUCLEOTIDE SEQUENCE [LARGE SCALE GENOMIC DNA]</scope>
    <source>
        <strain evidence="1 2">FBCC735</strain>
    </source>
</reference>
<dbReference type="OrthoDB" id="3238099at2759"/>
<gene>
    <name evidence="1" type="ORF">TRAPUB_4895</name>
</gene>
<evidence type="ECO:0000313" key="2">
    <source>
        <dbReference type="Proteomes" id="UP000184267"/>
    </source>
</evidence>
<dbReference type="Proteomes" id="UP000184267">
    <property type="component" value="Unassembled WGS sequence"/>
</dbReference>
<name>A0A1M2V9P4_TRAPU</name>
<organism evidence="1 2">
    <name type="scientific">Trametes pubescens</name>
    <name type="common">White-rot fungus</name>
    <dbReference type="NCBI Taxonomy" id="154538"/>
    <lineage>
        <taxon>Eukaryota</taxon>
        <taxon>Fungi</taxon>
        <taxon>Dikarya</taxon>
        <taxon>Basidiomycota</taxon>
        <taxon>Agaricomycotina</taxon>
        <taxon>Agaricomycetes</taxon>
        <taxon>Polyporales</taxon>
        <taxon>Polyporaceae</taxon>
        <taxon>Trametes</taxon>
    </lineage>
</organism>
<protein>
    <submittedName>
        <fullName evidence="1">Uncharacterized protein</fullName>
    </submittedName>
</protein>
<sequence length="239" mass="27684">MLQPDIDELIKAMNGLQSIRLVIMVSPRRVPGPPSLADHLAQWPGYPDHVKEVSLRTPDNKQWVTRLGLRGNISRAYEVFFKSMDDFVHFLDMFASLPQLEGPSAFTGEHLRRLLDERLPLRLFALPLTWVFSKVDDAAFLQEWIAMLKKRPSLEYFQVLSFDLQEALDLCYWLLEEPLPSLELIGYNTYMSRIEHDWATGEVVCRPPWKGPTVAFMAADNFGCEHSEWLLRNHDWNGL</sequence>
<evidence type="ECO:0000313" key="1">
    <source>
        <dbReference type="EMBL" id="OJT04380.1"/>
    </source>
</evidence>